<gene>
    <name evidence="2" type="ORF">FHG64_12155</name>
</gene>
<dbReference type="RefSeq" id="WP_139066654.1">
    <property type="nucleotide sequence ID" value="NZ_CP040812.1"/>
</dbReference>
<organism evidence="2 3">
    <name type="scientific">Antarcticibacterium flavum</name>
    <dbReference type="NCBI Taxonomy" id="2058175"/>
    <lineage>
        <taxon>Bacteria</taxon>
        <taxon>Pseudomonadati</taxon>
        <taxon>Bacteroidota</taxon>
        <taxon>Flavobacteriia</taxon>
        <taxon>Flavobacteriales</taxon>
        <taxon>Flavobacteriaceae</taxon>
        <taxon>Antarcticibacterium</taxon>
    </lineage>
</organism>
<keyword evidence="3" id="KW-1185">Reference proteome</keyword>
<reference evidence="2 3" key="1">
    <citation type="submission" date="2019-06" db="EMBL/GenBank/DDBJ databases">
        <title>Complete genome sequence of Antarcticibacterium flavum KCTC 52984T from an Antarctic marine sediment.</title>
        <authorList>
            <person name="Lee Y.M."/>
            <person name="Shin S.C."/>
        </authorList>
    </citation>
    <scope>NUCLEOTIDE SEQUENCE [LARGE SCALE GENOMIC DNA]</scope>
    <source>
        <strain evidence="2 3">KCTC 52984</strain>
    </source>
</reference>
<keyword evidence="1" id="KW-0472">Membrane</keyword>
<evidence type="ECO:0000313" key="3">
    <source>
        <dbReference type="Proteomes" id="UP000309016"/>
    </source>
</evidence>
<feature type="transmembrane region" description="Helical" evidence="1">
    <location>
        <begin position="7"/>
        <end position="25"/>
    </location>
</feature>
<evidence type="ECO:0000256" key="1">
    <source>
        <dbReference type="SAM" id="Phobius"/>
    </source>
</evidence>
<dbReference type="EMBL" id="CP040812">
    <property type="protein sequence ID" value="QCY70092.1"/>
    <property type="molecule type" value="Genomic_DNA"/>
</dbReference>
<dbReference type="OrthoDB" id="1367298at2"/>
<proteinExistence type="predicted"/>
<evidence type="ECO:0000313" key="2">
    <source>
        <dbReference type="EMBL" id="QCY70092.1"/>
    </source>
</evidence>
<dbReference type="AlphaFoldDB" id="A0A5B7X5V5"/>
<keyword evidence="1" id="KW-0812">Transmembrane</keyword>
<protein>
    <submittedName>
        <fullName evidence="2">Uncharacterized protein</fullName>
    </submittedName>
</protein>
<sequence length="75" mass="8797">MKTNGIFYLVVTTIVLVALTFMVFYNVPFSIIFYTTVGGQLLLIFTIYKILTDDYSTKKTFDDWYEDYPIGKEEK</sequence>
<dbReference type="Proteomes" id="UP000309016">
    <property type="component" value="Chromosome"/>
</dbReference>
<feature type="transmembrane region" description="Helical" evidence="1">
    <location>
        <begin position="31"/>
        <end position="51"/>
    </location>
</feature>
<accession>A0A5B7X5V5</accession>
<keyword evidence="1" id="KW-1133">Transmembrane helix</keyword>
<dbReference type="KEGG" id="afla:FHG64_12155"/>
<name>A0A5B7X5V5_9FLAO</name>